<accession>A0A5J4KWL6</accession>
<sequence>MQRWWPWSRSRIGLGLDSDDDLLILRNTTTVPWMLYHGYHRLGPVEPEQALTLHISKHGTLSARPHGTADAVDYLALPLNQRVTEIYIYRRTFNHEHEVYDMRVMA</sequence>
<organism evidence="1 2">
    <name type="scientific">Dictyobacter vulcani</name>
    <dbReference type="NCBI Taxonomy" id="2607529"/>
    <lineage>
        <taxon>Bacteria</taxon>
        <taxon>Bacillati</taxon>
        <taxon>Chloroflexota</taxon>
        <taxon>Ktedonobacteria</taxon>
        <taxon>Ktedonobacterales</taxon>
        <taxon>Dictyobacteraceae</taxon>
        <taxon>Dictyobacter</taxon>
    </lineage>
</organism>
<dbReference type="RefSeq" id="WP_151759457.1">
    <property type="nucleotide sequence ID" value="NZ_BKZW01000004.1"/>
</dbReference>
<proteinExistence type="predicted"/>
<name>A0A5J4KWL6_9CHLR</name>
<protein>
    <submittedName>
        <fullName evidence="1">Uncharacterized protein</fullName>
    </submittedName>
</protein>
<dbReference type="Proteomes" id="UP000326912">
    <property type="component" value="Unassembled WGS sequence"/>
</dbReference>
<keyword evidence="2" id="KW-1185">Reference proteome</keyword>
<gene>
    <name evidence="1" type="ORF">KDW_60350</name>
</gene>
<dbReference type="EMBL" id="BKZW01000004">
    <property type="protein sequence ID" value="GER91873.1"/>
    <property type="molecule type" value="Genomic_DNA"/>
</dbReference>
<dbReference type="AlphaFoldDB" id="A0A5J4KWL6"/>
<reference evidence="1 2" key="1">
    <citation type="submission" date="2019-10" db="EMBL/GenBank/DDBJ databases">
        <title>Dictyobacter vulcani sp. nov., within the class Ktedonobacteria, isolated from soil of volcanic Mt. Zao.</title>
        <authorList>
            <person name="Zheng Y."/>
            <person name="Wang C.M."/>
            <person name="Sakai Y."/>
            <person name="Abe K."/>
            <person name="Yokota A."/>
            <person name="Yabe S."/>
        </authorList>
    </citation>
    <scope>NUCLEOTIDE SEQUENCE [LARGE SCALE GENOMIC DNA]</scope>
    <source>
        <strain evidence="1 2">W12</strain>
    </source>
</reference>
<evidence type="ECO:0000313" key="2">
    <source>
        <dbReference type="Proteomes" id="UP000326912"/>
    </source>
</evidence>
<evidence type="ECO:0000313" key="1">
    <source>
        <dbReference type="EMBL" id="GER91873.1"/>
    </source>
</evidence>
<comment type="caution">
    <text evidence="1">The sequence shown here is derived from an EMBL/GenBank/DDBJ whole genome shotgun (WGS) entry which is preliminary data.</text>
</comment>